<gene>
    <name evidence="2" type="ORF">ACFSJ0_16015</name>
</gene>
<evidence type="ECO:0000313" key="2">
    <source>
        <dbReference type="EMBL" id="MFD1538562.1"/>
    </source>
</evidence>
<dbReference type="InterPro" id="IPR011944">
    <property type="entry name" value="Steroid_delta5-4_isomerase"/>
</dbReference>
<evidence type="ECO:0000313" key="3">
    <source>
        <dbReference type="Proteomes" id="UP001597097"/>
    </source>
</evidence>
<accession>A0ABW4G732</accession>
<reference evidence="3" key="1">
    <citation type="journal article" date="2019" name="Int. J. Syst. Evol. Microbiol.">
        <title>The Global Catalogue of Microorganisms (GCM) 10K type strain sequencing project: providing services to taxonomists for standard genome sequencing and annotation.</title>
        <authorList>
            <consortium name="The Broad Institute Genomics Platform"/>
            <consortium name="The Broad Institute Genome Sequencing Center for Infectious Disease"/>
            <person name="Wu L."/>
            <person name="Ma J."/>
        </authorList>
    </citation>
    <scope>NUCLEOTIDE SEQUENCE [LARGE SCALE GENOMIC DNA]</scope>
    <source>
        <strain evidence="3">CGMCC 1.15399</strain>
    </source>
</reference>
<feature type="domain" description="DUF4440" evidence="1">
    <location>
        <begin position="8"/>
        <end position="112"/>
    </location>
</feature>
<dbReference type="EMBL" id="JBHUCM010000013">
    <property type="protein sequence ID" value="MFD1538562.1"/>
    <property type="molecule type" value="Genomic_DNA"/>
</dbReference>
<keyword evidence="3" id="KW-1185">Reference proteome</keyword>
<organism evidence="2 3">
    <name type="scientific">Nonomuraea guangzhouensis</name>
    <dbReference type="NCBI Taxonomy" id="1291555"/>
    <lineage>
        <taxon>Bacteria</taxon>
        <taxon>Bacillati</taxon>
        <taxon>Actinomycetota</taxon>
        <taxon>Actinomycetes</taxon>
        <taxon>Streptosporangiales</taxon>
        <taxon>Streptosporangiaceae</taxon>
        <taxon>Nonomuraea</taxon>
    </lineage>
</organism>
<dbReference type="Proteomes" id="UP001597097">
    <property type="component" value="Unassembled WGS sequence"/>
</dbReference>
<dbReference type="InterPro" id="IPR027843">
    <property type="entry name" value="DUF4440"/>
</dbReference>
<name>A0ABW4G732_9ACTN</name>
<protein>
    <submittedName>
        <fullName evidence="2">YybH family protein</fullName>
    </submittedName>
</protein>
<comment type="caution">
    <text evidence="2">The sequence shown here is derived from an EMBL/GenBank/DDBJ whole genome shotgun (WGS) entry which is preliminary data.</text>
</comment>
<proteinExistence type="predicted"/>
<sequence length="120" mass="13494">MEFSPALAAHLRAIETRDLDGFLATVHPDATVILPNGKLLTGIDAIGEFHTAWFGDPDWSLKTEVIRTETFGESAFVVLSVAYADLDPEGRPYEKSYYLTLYFARIDGRWLLVHDQNTFS</sequence>
<dbReference type="RefSeq" id="WP_219527342.1">
    <property type="nucleotide sequence ID" value="NZ_JAHKRM010000002.1"/>
</dbReference>
<evidence type="ECO:0000259" key="1">
    <source>
        <dbReference type="Pfam" id="PF14534"/>
    </source>
</evidence>
<dbReference type="NCBIfam" id="TIGR02246">
    <property type="entry name" value="SgcJ/EcaC family oxidoreductase"/>
    <property type="match status" value="1"/>
</dbReference>
<dbReference type="Pfam" id="PF14534">
    <property type="entry name" value="DUF4440"/>
    <property type="match status" value="1"/>
</dbReference>